<proteinExistence type="predicted"/>
<dbReference type="SUPFAM" id="SSF53254">
    <property type="entry name" value="Phosphoglycerate mutase-like"/>
    <property type="match status" value="1"/>
</dbReference>
<evidence type="ECO:0000256" key="2">
    <source>
        <dbReference type="PIRSR" id="PIRSR613078-2"/>
    </source>
</evidence>
<dbReference type="Proteomes" id="UP000461162">
    <property type="component" value="Unassembled WGS sequence"/>
</dbReference>
<dbReference type="SMART" id="SM00855">
    <property type="entry name" value="PGAM"/>
    <property type="match status" value="1"/>
</dbReference>
<evidence type="ECO:0000256" key="1">
    <source>
        <dbReference type="PIRSR" id="PIRSR613078-1"/>
    </source>
</evidence>
<sequence>MRHGQVAQVTPRRFLGQRDVALDAEGERQADAVGRALAMPFDAAFCSDLARARETARRVLAHCSQGVAAPTPLLREIALGQWEGLTVAEVRERYPGEYGRRGADLPGYRPAGGESFADVQARAVRFLDSLAPLTGTVLAVAHGGFNRALLCHVTGRHLADLFSIPQEYCCVNVLDGSPAGWTARAVGLCLDGMA</sequence>
<dbReference type="InterPro" id="IPR013078">
    <property type="entry name" value="His_Pase_superF_clade-1"/>
</dbReference>
<dbReference type="RefSeq" id="WP_155932080.1">
    <property type="nucleotide sequence ID" value="NZ_WODC01000001.1"/>
</dbReference>
<dbReference type="AlphaFoldDB" id="A0A7K1KKJ6"/>
<feature type="active site" description="Proton donor/acceptor" evidence="1">
    <location>
        <position position="76"/>
    </location>
</feature>
<feature type="binding site" evidence="2">
    <location>
        <position position="51"/>
    </location>
    <ligand>
        <name>substrate</name>
    </ligand>
</feature>
<dbReference type="InterPro" id="IPR029033">
    <property type="entry name" value="His_PPase_superfam"/>
</dbReference>
<dbReference type="PANTHER" id="PTHR48100">
    <property type="entry name" value="BROAD-SPECIFICITY PHOSPHATASE YOR283W-RELATED"/>
    <property type="match status" value="1"/>
</dbReference>
<evidence type="ECO:0000313" key="3">
    <source>
        <dbReference type="EMBL" id="MUM76461.1"/>
    </source>
</evidence>
<comment type="caution">
    <text evidence="3">The sequence shown here is derived from an EMBL/GenBank/DDBJ whole genome shotgun (WGS) entry which is preliminary data.</text>
</comment>
<dbReference type="GO" id="GO:0016791">
    <property type="term" value="F:phosphatase activity"/>
    <property type="evidence" value="ECO:0007669"/>
    <property type="project" value="TreeGrafter"/>
</dbReference>
<evidence type="ECO:0000313" key="4">
    <source>
        <dbReference type="Proteomes" id="UP000461162"/>
    </source>
</evidence>
<gene>
    <name evidence="3" type="ORF">GKC30_02300</name>
</gene>
<protein>
    <submittedName>
        <fullName evidence="3">Histidine phosphatase family protein</fullName>
    </submittedName>
</protein>
<dbReference type="CDD" id="cd07067">
    <property type="entry name" value="HP_PGM_like"/>
    <property type="match status" value="1"/>
</dbReference>
<dbReference type="EMBL" id="WODC01000001">
    <property type="protein sequence ID" value="MUM76461.1"/>
    <property type="molecule type" value="Genomic_DNA"/>
</dbReference>
<organism evidence="3 4">
    <name type="scientific">Pseudodesulfovibrio alkaliphilus</name>
    <dbReference type="NCBI Taxonomy" id="2661613"/>
    <lineage>
        <taxon>Bacteria</taxon>
        <taxon>Pseudomonadati</taxon>
        <taxon>Thermodesulfobacteriota</taxon>
        <taxon>Desulfovibrionia</taxon>
        <taxon>Desulfovibrionales</taxon>
        <taxon>Desulfovibrionaceae</taxon>
    </lineage>
</organism>
<dbReference type="InterPro" id="IPR050275">
    <property type="entry name" value="PGM_Phosphatase"/>
</dbReference>
<feature type="active site" description="Tele-phosphohistidine intermediate" evidence="1">
    <location>
        <position position="3"/>
    </location>
</feature>
<accession>A0A7K1KKJ6</accession>
<keyword evidence="4" id="KW-1185">Reference proteome</keyword>
<dbReference type="Gene3D" id="3.40.50.1240">
    <property type="entry name" value="Phosphoglycerate mutase-like"/>
    <property type="match status" value="1"/>
</dbReference>
<reference evidence="3 4" key="1">
    <citation type="submission" date="2019-11" db="EMBL/GenBank/DDBJ databases">
        <title>Pseudodesulfovibrio alkaliphilus, sp. nov., an alkaliphilic sulfate-reducing bacteria from mud volcano of Taman peninsula, Russia.</title>
        <authorList>
            <person name="Frolova A."/>
            <person name="Merkel A.Y."/>
            <person name="Slobodkin A.I."/>
        </authorList>
    </citation>
    <scope>NUCLEOTIDE SEQUENCE [LARGE SCALE GENOMIC DNA]</scope>
    <source>
        <strain evidence="3 4">F-1</strain>
    </source>
</reference>
<name>A0A7K1KKJ6_9BACT</name>
<dbReference type="Pfam" id="PF00300">
    <property type="entry name" value="His_Phos_1"/>
    <property type="match status" value="1"/>
</dbReference>
<dbReference type="PANTHER" id="PTHR48100:SF10">
    <property type="entry name" value="2-CARBOXY-D-ARABINITOL-1-PHOSPHATASE-RELATED"/>
    <property type="match status" value="1"/>
</dbReference>